<name>A0A6A6B786_9PEZI</name>
<feature type="region of interest" description="Disordered" evidence="1">
    <location>
        <begin position="359"/>
        <end position="539"/>
    </location>
</feature>
<dbReference type="RefSeq" id="XP_033395725.1">
    <property type="nucleotide sequence ID" value="XM_033546881.1"/>
</dbReference>
<evidence type="ECO:0000313" key="2">
    <source>
        <dbReference type="EMBL" id="KAF2140012.1"/>
    </source>
</evidence>
<keyword evidence="3" id="KW-1185">Reference proteome</keyword>
<accession>A0A6A6B786</accession>
<dbReference type="GeneID" id="54304388"/>
<gene>
    <name evidence="2" type="ORF">K452DRAFT_59364</name>
</gene>
<dbReference type="EMBL" id="ML995491">
    <property type="protein sequence ID" value="KAF2140012.1"/>
    <property type="molecule type" value="Genomic_DNA"/>
</dbReference>
<proteinExistence type="predicted"/>
<evidence type="ECO:0000313" key="3">
    <source>
        <dbReference type="Proteomes" id="UP000799438"/>
    </source>
</evidence>
<feature type="compositionally biased region" description="Polar residues" evidence="1">
    <location>
        <begin position="464"/>
        <end position="480"/>
    </location>
</feature>
<feature type="compositionally biased region" description="Low complexity" evidence="1">
    <location>
        <begin position="481"/>
        <end position="496"/>
    </location>
</feature>
<protein>
    <submittedName>
        <fullName evidence="2">Uncharacterized protein</fullName>
    </submittedName>
</protein>
<reference evidence="2" key="1">
    <citation type="journal article" date="2020" name="Stud. Mycol.">
        <title>101 Dothideomycetes genomes: a test case for predicting lifestyles and emergence of pathogens.</title>
        <authorList>
            <person name="Haridas S."/>
            <person name="Albert R."/>
            <person name="Binder M."/>
            <person name="Bloem J."/>
            <person name="Labutti K."/>
            <person name="Salamov A."/>
            <person name="Andreopoulos B."/>
            <person name="Baker S."/>
            <person name="Barry K."/>
            <person name="Bills G."/>
            <person name="Bluhm B."/>
            <person name="Cannon C."/>
            <person name="Castanera R."/>
            <person name="Culley D."/>
            <person name="Daum C."/>
            <person name="Ezra D."/>
            <person name="Gonzalez J."/>
            <person name="Henrissat B."/>
            <person name="Kuo A."/>
            <person name="Liang C."/>
            <person name="Lipzen A."/>
            <person name="Lutzoni F."/>
            <person name="Magnuson J."/>
            <person name="Mondo S."/>
            <person name="Nolan M."/>
            <person name="Ohm R."/>
            <person name="Pangilinan J."/>
            <person name="Park H.-J."/>
            <person name="Ramirez L."/>
            <person name="Alfaro M."/>
            <person name="Sun H."/>
            <person name="Tritt A."/>
            <person name="Yoshinaga Y."/>
            <person name="Zwiers L.-H."/>
            <person name="Turgeon B."/>
            <person name="Goodwin S."/>
            <person name="Spatafora J."/>
            <person name="Crous P."/>
            <person name="Grigoriev I."/>
        </authorList>
    </citation>
    <scope>NUCLEOTIDE SEQUENCE</scope>
    <source>
        <strain evidence="2">CBS 121167</strain>
    </source>
</reference>
<sequence>MEPVYLSELDEYVQQLVSNCPDIEKSMDSMPEPVGVSQLPASDLPTVHPSLPQAQSSVNFMFQNTIVPWNAKPTGLENVVSLLSKLSITSKAIYSTLDADEDAGLAMEANQCSHPLALSDLEEMRGHIGQIATSLQDLEKLWWGLEKKGSCTRQFRERISFLTGQAIEKNWPETKENAAARSQDSAQFGGIPNLNHEVSAVSLGNPSGFPMVDPKTTIRLVPQSAEDFDPFVGSGPFDIEGSLTIPQSASGRDPFVRSSSFDTGGSLDPFVSSGPFDTNGSLVYLPGPRSTQGLTGMPAFRGSEYGGSNFMATSFGRSSTNLLSDFLHSENVRTEAPAEVPGSEHTSVAQTDRTEKFAHENGALAPKRQPRSKKVADKDLSPPLRRSGRSKGKSTSATTPANNRKKGPGRGKRPNSKMPSKQTQSVTTAVNDSAPETEQQPFASSQDMADSGLRRSTRIRNLLAPSSTTPMQTVATETRNSSLMGSGNSTTTTSGTVRKRAATRPPSTPGSANKRGRTRRTSSMNNFEEASGVSDTYDAGGYSSFGRTSAFNNNQGTGDADTFGRPNVGNSVGSYNGSNSFDSLGGSMTTSSANGFNRDLVSPFGPPRPSSPRGTLEAYARIQAARQAISTVHDAEGNTQPWNKVLSAEEMRTLKGPLSWSPQKENDTAPPGT</sequence>
<dbReference type="Proteomes" id="UP000799438">
    <property type="component" value="Unassembled WGS sequence"/>
</dbReference>
<feature type="compositionally biased region" description="Basic residues" evidence="1">
    <location>
        <begin position="403"/>
        <end position="415"/>
    </location>
</feature>
<evidence type="ECO:0000256" key="1">
    <source>
        <dbReference type="SAM" id="MobiDB-lite"/>
    </source>
</evidence>
<feature type="compositionally biased region" description="Polar residues" evidence="1">
    <location>
        <begin position="417"/>
        <end position="448"/>
    </location>
</feature>
<feature type="region of interest" description="Disordered" evidence="1">
    <location>
        <begin position="631"/>
        <end position="673"/>
    </location>
</feature>
<organism evidence="2 3">
    <name type="scientific">Aplosporella prunicola CBS 121167</name>
    <dbReference type="NCBI Taxonomy" id="1176127"/>
    <lineage>
        <taxon>Eukaryota</taxon>
        <taxon>Fungi</taxon>
        <taxon>Dikarya</taxon>
        <taxon>Ascomycota</taxon>
        <taxon>Pezizomycotina</taxon>
        <taxon>Dothideomycetes</taxon>
        <taxon>Dothideomycetes incertae sedis</taxon>
        <taxon>Botryosphaeriales</taxon>
        <taxon>Aplosporellaceae</taxon>
        <taxon>Aplosporella</taxon>
    </lineage>
</organism>
<dbReference type="AlphaFoldDB" id="A0A6A6B786"/>